<dbReference type="EMBL" id="JAGINP010000010">
    <property type="protein sequence ID" value="MBP2293336.1"/>
    <property type="molecule type" value="Genomic_DNA"/>
</dbReference>
<proteinExistence type="predicted"/>
<keyword evidence="2" id="KW-1185">Reference proteome</keyword>
<dbReference type="Gene3D" id="3.90.850.10">
    <property type="entry name" value="Fumarylacetoacetase-like, C-terminal domain"/>
    <property type="match status" value="1"/>
</dbReference>
<dbReference type="InterPro" id="IPR050772">
    <property type="entry name" value="Hydratase-Decarb/MhpD_sf"/>
</dbReference>
<dbReference type="InterPro" id="IPR036663">
    <property type="entry name" value="Fumarylacetoacetase_C_sf"/>
</dbReference>
<comment type="caution">
    <text evidence="1">The sequence shown here is derived from an EMBL/GenBank/DDBJ whole genome shotgun (WGS) entry which is preliminary data.</text>
</comment>
<keyword evidence="1" id="KW-0456">Lyase</keyword>
<dbReference type="PANTHER" id="PTHR30143">
    <property type="entry name" value="ACID HYDRATASE"/>
    <property type="match status" value="1"/>
</dbReference>
<gene>
    <name evidence="1" type="ORF">J2851_003119</name>
</gene>
<dbReference type="NCBIfam" id="TIGR02312">
    <property type="entry name" value="HpaH"/>
    <property type="match status" value="1"/>
</dbReference>
<dbReference type="Proteomes" id="UP000781958">
    <property type="component" value="Unassembled WGS sequence"/>
</dbReference>
<evidence type="ECO:0000313" key="1">
    <source>
        <dbReference type="EMBL" id="MBP2293336.1"/>
    </source>
</evidence>
<evidence type="ECO:0000313" key="2">
    <source>
        <dbReference type="Proteomes" id="UP000781958"/>
    </source>
</evidence>
<dbReference type="EC" id="4.2.1.-" evidence="1"/>
<dbReference type="PANTHER" id="PTHR30143:SF0">
    <property type="entry name" value="2-KETO-4-PENTENOATE HYDRATASE"/>
    <property type="match status" value="1"/>
</dbReference>
<organism evidence="1 2">
    <name type="scientific">Azospirillum rugosum</name>
    <dbReference type="NCBI Taxonomy" id="416170"/>
    <lineage>
        <taxon>Bacteria</taxon>
        <taxon>Pseudomonadati</taxon>
        <taxon>Pseudomonadota</taxon>
        <taxon>Alphaproteobacteria</taxon>
        <taxon>Rhodospirillales</taxon>
        <taxon>Azospirillaceae</taxon>
        <taxon>Azospirillum</taxon>
    </lineage>
</organism>
<dbReference type="SUPFAM" id="SSF56529">
    <property type="entry name" value="FAH"/>
    <property type="match status" value="1"/>
</dbReference>
<accession>A0ABS4SLA1</accession>
<sequence>MTLNEAEVASAARRLFEAEGTRRQIGHLSTLHPGMTIADSYRIQDGLVALKRAAGEVPTGWKIGLTSRAMQAALNIDTPDSGVLFNTMAFEDGATIPRGRFIQPRIEAELAFVLHTGLSGPDTDVLDVLRATEYVVPALEILDTRIERVCRDTGKTRTVCDTIADNAANAGYVLGGTPARPDRIDMRRAGAIVSRNGVVEETGLGAGVLNHPARGVAWLVRRLAGMGQGVEPGEIILSGSFIRPIETGPAATVTADYGPLGTISCFFE</sequence>
<dbReference type="InterPro" id="IPR012690">
    <property type="entry name" value="HpcG"/>
</dbReference>
<dbReference type="RefSeq" id="WP_209767269.1">
    <property type="nucleotide sequence ID" value="NZ_JAGINP010000010.1"/>
</dbReference>
<protein>
    <submittedName>
        <fullName evidence="1">2-oxo-hept-3-ene-1,7-dioate hydratase</fullName>
        <ecNumber evidence="1">4.2.1.-</ecNumber>
    </submittedName>
</protein>
<reference evidence="1 2" key="1">
    <citation type="submission" date="2021-03" db="EMBL/GenBank/DDBJ databases">
        <title>Genomic Encyclopedia of Type Strains, Phase III (KMG-III): the genomes of soil and plant-associated and newly described type strains.</title>
        <authorList>
            <person name="Whitman W."/>
        </authorList>
    </citation>
    <scope>NUCLEOTIDE SEQUENCE [LARGE SCALE GENOMIC DNA]</scope>
    <source>
        <strain evidence="1 2">IMMIB AFH-6</strain>
    </source>
</reference>
<dbReference type="GO" id="GO:0016829">
    <property type="term" value="F:lyase activity"/>
    <property type="evidence" value="ECO:0007669"/>
    <property type="project" value="UniProtKB-KW"/>
</dbReference>
<name>A0ABS4SLA1_9PROT</name>